<feature type="binding site" evidence="10">
    <location>
        <position position="53"/>
    </location>
    <ligand>
        <name>substrate</name>
    </ligand>
</feature>
<evidence type="ECO:0000256" key="3">
    <source>
        <dbReference type="ARBA" id="ARBA00017267"/>
    </source>
</evidence>
<evidence type="ECO:0000256" key="11">
    <source>
        <dbReference type="PIRSR" id="PIRSR016496-2"/>
    </source>
</evidence>
<keyword evidence="14" id="KW-1185">Reference proteome</keyword>
<reference evidence="13" key="1">
    <citation type="submission" date="2016-01" db="EMBL/GenBank/DDBJ databases">
        <authorList>
            <person name="Mcilroy J.S."/>
            <person name="Karst M S."/>
            <person name="Albertsen M."/>
        </authorList>
    </citation>
    <scope>NUCLEOTIDE SEQUENCE</scope>
    <source>
        <strain evidence="13">Cfx-K</strain>
    </source>
</reference>
<dbReference type="PIRSF" id="PIRSF016496">
    <property type="entry name" value="Kin_FomA"/>
    <property type="match status" value="1"/>
</dbReference>
<keyword evidence="5 10" id="KW-0547">Nucleotide-binding</keyword>
<feature type="binding site" evidence="10">
    <location>
        <position position="220"/>
    </location>
    <ligand>
        <name>ATP</name>
        <dbReference type="ChEBI" id="CHEBI:30616"/>
    </ligand>
</feature>
<feature type="binding site" evidence="10">
    <location>
        <position position="54"/>
    </location>
    <ligand>
        <name>ATP</name>
        <dbReference type="ChEBI" id="CHEBI:30616"/>
    </ligand>
</feature>
<dbReference type="NCBIfam" id="NF040647">
    <property type="entry name" value="IPPK_Arch"/>
    <property type="match status" value="1"/>
</dbReference>
<sequence length="265" mass="26619">MSDLIFLKLGGSLLTDKTGTEALRADTLQRLAAEIAAARAADPQLRLVLGHGSGSFGHVAGARHGTRAGVVGPAQWAGFAEVADAAARLNRHVIAALLAAGVPAVGLPPSASALVSDGYIRELAVAPIQAALAAGVTPVVFGDVAFDAARGGTIISTEEVMDYLAARLRPAWFLLAGETEGVLDGEGNLIPLITASNLPSYLPALGGSRGTDVTGGMAAKVAAMVALVEANPGLAIRIFSGLIPGLLTRLLVDPGLAVGTRLAAG</sequence>
<evidence type="ECO:0000256" key="9">
    <source>
        <dbReference type="ARBA" id="ARBA00049063"/>
    </source>
</evidence>
<dbReference type="AlphaFoldDB" id="A0A160T015"/>
<evidence type="ECO:0000256" key="1">
    <source>
        <dbReference type="ARBA" id="ARBA00010540"/>
    </source>
</evidence>
<dbReference type="Proteomes" id="UP000215027">
    <property type="component" value="Chromosome I"/>
</dbReference>
<dbReference type="InterPro" id="IPR001048">
    <property type="entry name" value="Asp/Glu/Uridylate_kinase"/>
</dbReference>
<dbReference type="OrthoDB" id="160588at2"/>
<feature type="binding site" evidence="10">
    <location>
        <position position="58"/>
    </location>
    <ligand>
        <name>substrate</name>
    </ligand>
</feature>
<keyword evidence="4" id="KW-0808">Transferase</keyword>
<dbReference type="InterPro" id="IPR036393">
    <property type="entry name" value="AceGlu_kinase-like_sf"/>
</dbReference>
<dbReference type="Pfam" id="PF00696">
    <property type="entry name" value="AA_kinase"/>
    <property type="match status" value="1"/>
</dbReference>
<proteinExistence type="inferred from homology"/>
<dbReference type="SUPFAM" id="SSF53633">
    <property type="entry name" value="Carbamate kinase-like"/>
    <property type="match status" value="1"/>
</dbReference>
<feature type="binding site" evidence="10">
    <location>
        <position position="157"/>
    </location>
    <ligand>
        <name>substrate</name>
    </ligand>
</feature>
<evidence type="ECO:0000313" key="13">
    <source>
        <dbReference type="EMBL" id="CUS02018.2"/>
    </source>
</evidence>
<keyword evidence="7 10" id="KW-0067">ATP-binding</keyword>
<feature type="binding site" evidence="10">
    <location>
        <begin position="8"/>
        <end position="12"/>
    </location>
    <ligand>
        <name>ATP</name>
        <dbReference type="ChEBI" id="CHEBI:30616"/>
    </ligand>
</feature>
<dbReference type="GO" id="GO:0004349">
    <property type="term" value="F:glutamate 5-kinase activity"/>
    <property type="evidence" value="ECO:0007669"/>
    <property type="project" value="TreeGrafter"/>
</dbReference>
<evidence type="ECO:0000256" key="6">
    <source>
        <dbReference type="ARBA" id="ARBA00022777"/>
    </source>
</evidence>
<organism evidence="13 14">
    <name type="scientific">Candidatus Promineifilum breve</name>
    <dbReference type="NCBI Taxonomy" id="1806508"/>
    <lineage>
        <taxon>Bacteria</taxon>
        <taxon>Bacillati</taxon>
        <taxon>Chloroflexota</taxon>
        <taxon>Ardenticatenia</taxon>
        <taxon>Candidatus Promineifilales</taxon>
        <taxon>Candidatus Promineifilaceae</taxon>
        <taxon>Candidatus Promineifilum</taxon>
    </lineage>
</organism>
<keyword evidence="8" id="KW-0414">Isoprene biosynthesis</keyword>
<keyword evidence="6 13" id="KW-0418">Kinase</keyword>
<protein>
    <recommendedName>
        <fullName evidence="3">Isopentenyl phosphate kinase</fullName>
        <ecNumber evidence="2">2.7.4.26</ecNumber>
    </recommendedName>
</protein>
<accession>A0A160T015</accession>
<feature type="site" description="Transition state stabilizer" evidence="11">
    <location>
        <position position="17"/>
    </location>
</feature>
<dbReference type="GO" id="GO:0102043">
    <property type="term" value="F:isopentenyl phosphate kinase activity"/>
    <property type="evidence" value="ECO:0007669"/>
    <property type="project" value="UniProtKB-EC"/>
</dbReference>
<comment type="catalytic activity">
    <reaction evidence="9">
        <text>isopentenyl phosphate + ATP = isopentenyl diphosphate + ADP</text>
        <dbReference type="Rhea" id="RHEA:33963"/>
        <dbReference type="ChEBI" id="CHEBI:30616"/>
        <dbReference type="ChEBI" id="CHEBI:65078"/>
        <dbReference type="ChEBI" id="CHEBI:128769"/>
        <dbReference type="ChEBI" id="CHEBI:456216"/>
        <dbReference type="EC" id="2.7.4.26"/>
    </reaction>
</comment>
<dbReference type="RefSeq" id="WP_095041680.1">
    <property type="nucleotide sequence ID" value="NZ_LN890655.1"/>
</dbReference>
<name>A0A160T015_9CHLR</name>
<evidence type="ECO:0000256" key="10">
    <source>
        <dbReference type="PIRSR" id="PIRSR016496-1"/>
    </source>
</evidence>
<evidence type="ECO:0000259" key="12">
    <source>
        <dbReference type="Pfam" id="PF00696"/>
    </source>
</evidence>
<evidence type="ECO:0000256" key="2">
    <source>
        <dbReference type="ARBA" id="ARBA00012908"/>
    </source>
</evidence>
<feature type="domain" description="Aspartate/glutamate/uridylate kinase" evidence="12">
    <location>
        <begin position="4"/>
        <end position="231"/>
    </location>
</feature>
<evidence type="ECO:0000256" key="4">
    <source>
        <dbReference type="ARBA" id="ARBA00022679"/>
    </source>
</evidence>
<dbReference type="GO" id="GO:0008299">
    <property type="term" value="P:isoprenoid biosynthetic process"/>
    <property type="evidence" value="ECO:0007669"/>
    <property type="project" value="UniProtKB-KW"/>
</dbReference>
<evidence type="ECO:0000313" key="14">
    <source>
        <dbReference type="Proteomes" id="UP000215027"/>
    </source>
</evidence>
<evidence type="ECO:0000256" key="8">
    <source>
        <dbReference type="ARBA" id="ARBA00023229"/>
    </source>
</evidence>
<dbReference type="PANTHER" id="PTHR43654:SF1">
    <property type="entry name" value="ISOPENTENYL PHOSPHATE KINASE"/>
    <property type="match status" value="1"/>
</dbReference>
<feature type="binding site" evidence="10">
    <location>
        <position position="216"/>
    </location>
    <ligand>
        <name>ATP</name>
        <dbReference type="ChEBI" id="CHEBI:30616"/>
    </ligand>
</feature>
<dbReference type="GO" id="GO:0005829">
    <property type="term" value="C:cytosol"/>
    <property type="evidence" value="ECO:0007669"/>
    <property type="project" value="TreeGrafter"/>
</dbReference>
<evidence type="ECO:0000256" key="5">
    <source>
        <dbReference type="ARBA" id="ARBA00022741"/>
    </source>
</evidence>
<gene>
    <name evidence="13" type="ORF">CFX0092_A0137</name>
</gene>
<dbReference type="PANTHER" id="PTHR43654">
    <property type="entry name" value="GLUTAMATE 5-KINASE"/>
    <property type="match status" value="1"/>
</dbReference>
<dbReference type="EMBL" id="LN890655">
    <property type="protein sequence ID" value="CUS02018.2"/>
    <property type="molecule type" value="Genomic_DNA"/>
</dbReference>
<evidence type="ECO:0000256" key="7">
    <source>
        <dbReference type="ARBA" id="ARBA00022840"/>
    </source>
</evidence>
<dbReference type="InterPro" id="IPR024192">
    <property type="entry name" value="Fosfomycin_R_FomA-type"/>
</dbReference>
<dbReference type="KEGG" id="pbf:CFX0092_A0137"/>
<dbReference type="EC" id="2.7.4.26" evidence="2"/>
<dbReference type="Gene3D" id="3.40.1160.10">
    <property type="entry name" value="Acetylglutamate kinase-like"/>
    <property type="match status" value="1"/>
</dbReference>
<comment type="similarity">
    <text evidence="1">Belongs to the isopentenyl phosphate kinase family.</text>
</comment>
<dbReference type="GO" id="GO:0005524">
    <property type="term" value="F:ATP binding"/>
    <property type="evidence" value="ECO:0007669"/>
    <property type="project" value="UniProtKB-KW"/>
</dbReference>